<evidence type="ECO:0000259" key="1">
    <source>
        <dbReference type="Pfam" id="PF19898"/>
    </source>
</evidence>
<dbReference type="InterPro" id="IPR045951">
    <property type="entry name" value="DUF6371"/>
</dbReference>
<dbReference type="AlphaFoldDB" id="A0A437KJZ0"/>
<comment type="caution">
    <text evidence="2">The sequence shown here is derived from an EMBL/GenBank/DDBJ whole genome shotgun (WGS) entry which is preliminary data.</text>
</comment>
<dbReference type="RefSeq" id="WP_164905508.1">
    <property type="nucleotide sequence ID" value="NZ_SACJ01000017.1"/>
</dbReference>
<name>A0A437KJZ0_9FLAO</name>
<accession>A0A437KJZ0</accession>
<evidence type="ECO:0000313" key="2">
    <source>
        <dbReference type="EMBL" id="RVT71206.1"/>
    </source>
</evidence>
<keyword evidence="3" id="KW-1185">Reference proteome</keyword>
<organism evidence="2 3">
    <name type="scientific">Flavobacterium sufflavum</name>
    <dbReference type="NCBI Taxonomy" id="1921138"/>
    <lineage>
        <taxon>Bacteria</taxon>
        <taxon>Pseudomonadati</taxon>
        <taxon>Bacteroidota</taxon>
        <taxon>Flavobacteriia</taxon>
        <taxon>Flavobacteriales</taxon>
        <taxon>Flavobacteriaceae</taxon>
        <taxon>Flavobacterium</taxon>
    </lineage>
</organism>
<sequence length="290" mass="33838">MDNNIEYKYHVTNEAKSVKQEQISYHNEKDLISTFKSFSKNNFITFLLSLFDAQEVEKIVNDYKIGTANFWNHGTVFWQIDSNNFIRGGKVIIYNRSGKRTKYINWIHSIKIKSNEINSFNLHQCFFGEHLISNCKNIIAIVESEKTACIMSLLFKKYIWLAAGSLNGLNDSKMYALKNRKIILYPDLGINGLNGSPYSIWKSKCIYFKNKGFDIEISNLLEDKGSSVNRTNGYDIADYFIENIKYIPKKIISNEHKLIHKLYQQNKNLKILIDVFDLRDYYGNTILDKL</sequence>
<reference evidence="2 3" key="1">
    <citation type="submission" date="2019-01" db="EMBL/GenBank/DDBJ databases">
        <authorList>
            <person name="Chen W.-M."/>
        </authorList>
    </citation>
    <scope>NUCLEOTIDE SEQUENCE [LARGE SCALE GENOMIC DNA]</scope>
    <source>
        <strain evidence="2 3">BBQ-12</strain>
    </source>
</reference>
<dbReference type="EMBL" id="SACJ01000017">
    <property type="protein sequence ID" value="RVT71206.1"/>
    <property type="molecule type" value="Genomic_DNA"/>
</dbReference>
<dbReference type="Pfam" id="PF19898">
    <property type="entry name" value="DUF6371"/>
    <property type="match status" value="1"/>
</dbReference>
<dbReference type="Proteomes" id="UP000285211">
    <property type="component" value="Unassembled WGS sequence"/>
</dbReference>
<proteinExistence type="predicted"/>
<protein>
    <recommendedName>
        <fullName evidence="1">DUF6371 domain-containing protein</fullName>
    </recommendedName>
</protein>
<feature type="domain" description="DUF6371" evidence="1">
    <location>
        <begin position="41"/>
        <end position="188"/>
    </location>
</feature>
<evidence type="ECO:0000313" key="3">
    <source>
        <dbReference type="Proteomes" id="UP000285211"/>
    </source>
</evidence>
<gene>
    <name evidence="2" type="ORF">EOD40_17500</name>
</gene>